<keyword evidence="1" id="KW-0812">Transmembrane</keyword>
<sequence length="176" mass="19476">MPPSSPLPHLTVARNTAFPSPSFSRRPQRRPPLFLLFLPPPPPLSLPPCLPIKTVTILHQKKARPFPPSCRDSSFHSLSRLPLYLASILSCLLPFYLASFLYRASPFLSRLQSLPASTPPFVLSRASPSLSRCYSSVAYAARTHGRLLGKSHSLLHRTVYGSSLVDCKLDKMVVVC</sequence>
<evidence type="ECO:0000313" key="2">
    <source>
        <dbReference type="EMBL" id="GMN68677.1"/>
    </source>
</evidence>
<comment type="caution">
    <text evidence="2">The sequence shown here is derived from an EMBL/GenBank/DDBJ whole genome shotgun (WGS) entry which is preliminary data.</text>
</comment>
<dbReference type="EMBL" id="BTGU01000671">
    <property type="protein sequence ID" value="GMN68677.1"/>
    <property type="molecule type" value="Genomic_DNA"/>
</dbReference>
<reference evidence="2" key="1">
    <citation type="submission" date="2023-07" db="EMBL/GenBank/DDBJ databases">
        <title>draft genome sequence of fig (Ficus carica).</title>
        <authorList>
            <person name="Takahashi T."/>
            <person name="Nishimura K."/>
        </authorList>
    </citation>
    <scope>NUCLEOTIDE SEQUENCE</scope>
</reference>
<keyword evidence="1" id="KW-1133">Transmembrane helix</keyword>
<evidence type="ECO:0000256" key="1">
    <source>
        <dbReference type="SAM" id="Phobius"/>
    </source>
</evidence>
<keyword evidence="1" id="KW-0472">Membrane</keyword>
<protein>
    <submittedName>
        <fullName evidence="2">Uncharacterized protein</fullName>
    </submittedName>
</protein>
<keyword evidence="3" id="KW-1185">Reference proteome</keyword>
<name>A0AA88JCZ5_FICCA</name>
<evidence type="ECO:0000313" key="3">
    <source>
        <dbReference type="Proteomes" id="UP001187192"/>
    </source>
</evidence>
<gene>
    <name evidence="2" type="ORF">TIFTF001_037732</name>
</gene>
<dbReference type="AlphaFoldDB" id="A0AA88JCZ5"/>
<dbReference type="Proteomes" id="UP001187192">
    <property type="component" value="Unassembled WGS sequence"/>
</dbReference>
<organism evidence="2 3">
    <name type="scientific">Ficus carica</name>
    <name type="common">Common fig</name>
    <dbReference type="NCBI Taxonomy" id="3494"/>
    <lineage>
        <taxon>Eukaryota</taxon>
        <taxon>Viridiplantae</taxon>
        <taxon>Streptophyta</taxon>
        <taxon>Embryophyta</taxon>
        <taxon>Tracheophyta</taxon>
        <taxon>Spermatophyta</taxon>
        <taxon>Magnoliopsida</taxon>
        <taxon>eudicotyledons</taxon>
        <taxon>Gunneridae</taxon>
        <taxon>Pentapetalae</taxon>
        <taxon>rosids</taxon>
        <taxon>fabids</taxon>
        <taxon>Rosales</taxon>
        <taxon>Moraceae</taxon>
        <taxon>Ficeae</taxon>
        <taxon>Ficus</taxon>
    </lineage>
</organism>
<accession>A0AA88JCZ5</accession>
<proteinExistence type="predicted"/>
<feature type="transmembrane region" description="Helical" evidence="1">
    <location>
        <begin position="81"/>
        <end position="102"/>
    </location>
</feature>